<feature type="transmembrane region" description="Helical" evidence="6">
    <location>
        <begin position="222"/>
        <end position="242"/>
    </location>
</feature>
<comment type="subcellular location">
    <subcellularLocation>
        <location evidence="1">Membrane</location>
        <topology evidence="1">Multi-pass membrane protein</topology>
    </subcellularLocation>
</comment>
<dbReference type="PROSITE" id="PS50850">
    <property type="entry name" value="MFS"/>
    <property type="match status" value="1"/>
</dbReference>
<evidence type="ECO:0000259" key="7">
    <source>
        <dbReference type="PROSITE" id="PS50850"/>
    </source>
</evidence>
<dbReference type="PANTHER" id="PTHR42718:SF10">
    <property type="entry name" value="TRANSPORTER, PUTATIVE (AFU_ORTHOLOGUE AFUA_8G06760)-RELATED"/>
    <property type="match status" value="1"/>
</dbReference>
<gene>
    <name evidence="8" type="ORF">BCV69DRAFT_282473</name>
</gene>
<feature type="transmembrane region" description="Helical" evidence="6">
    <location>
        <begin position="413"/>
        <end position="439"/>
    </location>
</feature>
<dbReference type="InterPro" id="IPR020846">
    <property type="entry name" value="MFS_dom"/>
</dbReference>
<dbReference type="GO" id="GO:0016020">
    <property type="term" value="C:membrane"/>
    <property type="evidence" value="ECO:0007669"/>
    <property type="project" value="UniProtKB-SubCell"/>
</dbReference>
<feature type="transmembrane region" description="Helical" evidence="6">
    <location>
        <begin position="68"/>
        <end position="88"/>
    </location>
</feature>
<evidence type="ECO:0000256" key="5">
    <source>
        <dbReference type="SAM" id="MobiDB-lite"/>
    </source>
</evidence>
<dbReference type="PANTHER" id="PTHR42718">
    <property type="entry name" value="MAJOR FACILITATOR SUPERFAMILY MULTIDRUG TRANSPORTER MFSC"/>
    <property type="match status" value="1"/>
</dbReference>
<evidence type="ECO:0000313" key="9">
    <source>
        <dbReference type="Proteomes" id="UP000245942"/>
    </source>
</evidence>
<keyword evidence="2 6" id="KW-0812">Transmembrane</keyword>
<dbReference type="OrthoDB" id="440755at2759"/>
<dbReference type="EMBL" id="KZ819326">
    <property type="protein sequence ID" value="PWN20967.1"/>
    <property type="molecule type" value="Genomic_DNA"/>
</dbReference>
<feature type="transmembrane region" description="Helical" evidence="6">
    <location>
        <begin position="157"/>
        <end position="176"/>
    </location>
</feature>
<dbReference type="GeneID" id="37014109"/>
<reference evidence="8 9" key="1">
    <citation type="journal article" date="2018" name="Mol. Biol. Evol.">
        <title>Broad Genomic Sampling Reveals a Smut Pathogenic Ancestry of the Fungal Clade Ustilaginomycotina.</title>
        <authorList>
            <person name="Kijpornyongpan T."/>
            <person name="Mondo S.J."/>
            <person name="Barry K."/>
            <person name="Sandor L."/>
            <person name="Lee J."/>
            <person name="Lipzen A."/>
            <person name="Pangilinan J."/>
            <person name="LaButti K."/>
            <person name="Hainaut M."/>
            <person name="Henrissat B."/>
            <person name="Grigoriev I.V."/>
            <person name="Spatafora J.W."/>
            <person name="Aime M.C."/>
        </authorList>
    </citation>
    <scope>NUCLEOTIDE SEQUENCE [LARGE SCALE GENOMIC DNA]</scope>
    <source>
        <strain evidence="8 9">MCA 4718</strain>
    </source>
</reference>
<dbReference type="GO" id="GO:0022857">
    <property type="term" value="F:transmembrane transporter activity"/>
    <property type="evidence" value="ECO:0007669"/>
    <property type="project" value="InterPro"/>
</dbReference>
<dbReference type="Proteomes" id="UP000245942">
    <property type="component" value="Unassembled WGS sequence"/>
</dbReference>
<evidence type="ECO:0000313" key="8">
    <source>
        <dbReference type="EMBL" id="PWN20967.1"/>
    </source>
</evidence>
<feature type="transmembrane region" description="Helical" evidence="6">
    <location>
        <begin position="28"/>
        <end position="48"/>
    </location>
</feature>
<evidence type="ECO:0000256" key="1">
    <source>
        <dbReference type="ARBA" id="ARBA00004141"/>
    </source>
</evidence>
<feature type="transmembrane region" description="Helical" evidence="6">
    <location>
        <begin position="387"/>
        <end position="407"/>
    </location>
</feature>
<feature type="region of interest" description="Disordered" evidence="5">
    <location>
        <begin position="599"/>
        <end position="619"/>
    </location>
</feature>
<feature type="transmembrane region" description="Helical" evidence="6">
    <location>
        <begin position="326"/>
        <end position="348"/>
    </location>
</feature>
<dbReference type="InterPro" id="IPR036259">
    <property type="entry name" value="MFS_trans_sf"/>
</dbReference>
<feature type="transmembrane region" description="Helical" evidence="6">
    <location>
        <begin position="254"/>
        <end position="273"/>
    </location>
</feature>
<evidence type="ECO:0000256" key="2">
    <source>
        <dbReference type="ARBA" id="ARBA00022692"/>
    </source>
</evidence>
<dbReference type="Gene3D" id="1.20.1250.20">
    <property type="entry name" value="MFS general substrate transporter like domains"/>
    <property type="match status" value="2"/>
</dbReference>
<evidence type="ECO:0000256" key="4">
    <source>
        <dbReference type="ARBA" id="ARBA00023136"/>
    </source>
</evidence>
<keyword evidence="3 6" id="KW-1133">Transmembrane helix</keyword>
<feature type="transmembrane region" description="Helical" evidence="6">
    <location>
        <begin position="182"/>
        <end position="202"/>
    </location>
</feature>
<organism evidence="8 9">
    <name type="scientific">Pseudomicrostroma glucosiphilum</name>
    <dbReference type="NCBI Taxonomy" id="1684307"/>
    <lineage>
        <taxon>Eukaryota</taxon>
        <taxon>Fungi</taxon>
        <taxon>Dikarya</taxon>
        <taxon>Basidiomycota</taxon>
        <taxon>Ustilaginomycotina</taxon>
        <taxon>Exobasidiomycetes</taxon>
        <taxon>Microstromatales</taxon>
        <taxon>Microstromatales incertae sedis</taxon>
        <taxon>Pseudomicrostroma</taxon>
    </lineage>
</organism>
<accession>A0A316U6R5</accession>
<feature type="domain" description="Major facilitator superfamily (MFS) profile" evidence="7">
    <location>
        <begin position="30"/>
        <end position="526"/>
    </location>
</feature>
<dbReference type="RefSeq" id="XP_025348127.1">
    <property type="nucleotide sequence ID" value="XM_025492375.1"/>
</dbReference>
<dbReference type="InterPro" id="IPR011701">
    <property type="entry name" value="MFS"/>
</dbReference>
<proteinExistence type="predicted"/>
<feature type="transmembrane region" description="Helical" evidence="6">
    <location>
        <begin position="500"/>
        <end position="522"/>
    </location>
</feature>
<feature type="transmembrane region" description="Helical" evidence="6">
    <location>
        <begin position="120"/>
        <end position="145"/>
    </location>
</feature>
<protein>
    <submittedName>
        <fullName evidence="8">MFS general substrate transporter</fullName>
    </submittedName>
</protein>
<evidence type="ECO:0000256" key="6">
    <source>
        <dbReference type="SAM" id="Phobius"/>
    </source>
</evidence>
<sequence>MEVTPPAPSHRLNTVFFPRFYSEKVTPILMIAAVTGSTVLASYVNGALTIALPSIGRQLGFGGTDLQWPLTLFSLLNGSFLLICGGLADVLGRRFIFFIGVVWLCVCGIGITFAKTPIFFIVFAALMGLGCAILSPAATGLLSALPEGRLRNLSYSALGAGQPLGFVLGLLAGGLLSEDWRTIMYLMAGCAVLFIAISIVSLPADEPTQHNERSPIQQLLHFDWLGAVMSTSGLVLLTFGLADAGSSARGWKSPFVPATLPLSLLLLVSFLFWENKVEKAHLRGPGMSLGQSNATPRNLRALTNLSGTMAPLLPHSIWRAKALKPLLSMIFFAWLSFNSLSYFATLYIQEVRQLSPLQASLQFLPMVVTGILYNVIAGLMMSKFSGLWLIIPGILGGIASCVIFCVIGKDTVYWAGLFISFCLAPSTDLVFPVAQLYACSSAGPSRAALAGGLFNTTTRLATSLGLAITASISSAVTKKYVQANAEEVSSTSPEALLQGYHAAIWFCVACSGLAMLIACIWLRDIGIVGFDEGGSDKKTDVAIAAASVPSANAVAGAIAGAAADLAPSTSDSKSFRGFGAGDGTEEGFELGALPARAVITSRSRQGGEGSSYRYDAKGKGKGCVELGELRPVKSDGWD</sequence>
<dbReference type="Pfam" id="PF07690">
    <property type="entry name" value="MFS_1"/>
    <property type="match status" value="1"/>
</dbReference>
<dbReference type="STRING" id="1684307.A0A316U6R5"/>
<dbReference type="AlphaFoldDB" id="A0A316U6R5"/>
<feature type="transmembrane region" description="Helical" evidence="6">
    <location>
        <begin position="95"/>
        <end position="114"/>
    </location>
</feature>
<dbReference type="SUPFAM" id="SSF103473">
    <property type="entry name" value="MFS general substrate transporter"/>
    <property type="match status" value="2"/>
</dbReference>
<keyword evidence="9" id="KW-1185">Reference proteome</keyword>
<feature type="transmembrane region" description="Helical" evidence="6">
    <location>
        <begin position="360"/>
        <end position="380"/>
    </location>
</feature>
<keyword evidence="4 6" id="KW-0472">Membrane</keyword>
<name>A0A316U6R5_9BASI</name>
<evidence type="ECO:0000256" key="3">
    <source>
        <dbReference type="ARBA" id="ARBA00022989"/>
    </source>
</evidence>